<feature type="compositionally biased region" description="Low complexity" evidence="8">
    <location>
        <begin position="8"/>
        <end position="20"/>
    </location>
</feature>
<evidence type="ECO:0000256" key="3">
    <source>
        <dbReference type="ARBA" id="ARBA00022448"/>
    </source>
</evidence>
<dbReference type="PANTHER" id="PTHR30472:SF25">
    <property type="entry name" value="ABC TRANSPORTER PERMEASE PROTEIN MJ0876-RELATED"/>
    <property type="match status" value="1"/>
</dbReference>
<keyword evidence="5 9" id="KW-0812">Transmembrane</keyword>
<sequence length="376" mass="39326">MTQNSNKTTTAPSAARAATTARHRRENPRAPQQHHDVFAQRHRLRVGTFVALIVLLVGSVLLSTALGQYYLSLPDLLSILTSGPRAETDIAASVVWDIRLPRIFLGFLVGAALGVAGCLMQAVFANPLAEPSIVGVTSGAGVGAALVIVFEVSFLGTFTVPAAAFLTSLIVTAIIYRLAHNRGKVAVVNLILTGIAVNAVCGALISFMVYLAPTTSREQIIFWQMGSLNGSQWKHVWVVLPIVVVGFAIASRLGAQLDVLALGEKAAGHTGINVAALRMVAIVASAVLTAAAVSFAGLIGFVGLIVPHVLRTIVGPENKILLPASALAGALLIALADVAARTLIPFADLPIGIFTALVGGPTFFILLRRMMRKGSV</sequence>
<feature type="transmembrane region" description="Helical" evidence="9">
    <location>
        <begin position="103"/>
        <end position="125"/>
    </location>
</feature>
<name>A0AAP4BRW4_9CORY</name>
<keyword evidence="3" id="KW-0813">Transport</keyword>
<accession>A0AAP4BRW4</accession>
<keyword evidence="6 9" id="KW-1133">Transmembrane helix</keyword>
<keyword evidence="7 9" id="KW-0472">Membrane</keyword>
<dbReference type="Gene3D" id="1.10.3470.10">
    <property type="entry name" value="ABC transporter involved in vitamin B12 uptake, BtuC"/>
    <property type="match status" value="1"/>
</dbReference>
<dbReference type="Pfam" id="PF01032">
    <property type="entry name" value="FecCD"/>
    <property type="match status" value="1"/>
</dbReference>
<evidence type="ECO:0000256" key="4">
    <source>
        <dbReference type="ARBA" id="ARBA00022475"/>
    </source>
</evidence>
<evidence type="ECO:0000256" key="7">
    <source>
        <dbReference type="ARBA" id="ARBA00023136"/>
    </source>
</evidence>
<evidence type="ECO:0000256" key="1">
    <source>
        <dbReference type="ARBA" id="ARBA00004651"/>
    </source>
</evidence>
<dbReference type="SUPFAM" id="SSF81345">
    <property type="entry name" value="ABC transporter involved in vitamin B12 uptake, BtuC"/>
    <property type="match status" value="1"/>
</dbReference>
<dbReference type="FunFam" id="1.10.3470.10:FF:000001">
    <property type="entry name" value="Vitamin B12 ABC transporter permease BtuC"/>
    <property type="match status" value="1"/>
</dbReference>
<dbReference type="AlphaFoldDB" id="A0AAP4BRW4"/>
<evidence type="ECO:0000256" key="8">
    <source>
        <dbReference type="SAM" id="MobiDB-lite"/>
    </source>
</evidence>
<feature type="transmembrane region" description="Helical" evidence="9">
    <location>
        <begin position="132"/>
        <end position="152"/>
    </location>
</feature>
<proteinExistence type="inferred from homology"/>
<gene>
    <name evidence="10" type="ORF">QPX42_06275</name>
</gene>
<dbReference type="InterPro" id="IPR000522">
    <property type="entry name" value="ABC_transptr_permease_BtuC"/>
</dbReference>
<comment type="caution">
    <text evidence="10">The sequence shown here is derived from an EMBL/GenBank/DDBJ whole genome shotgun (WGS) entry which is preliminary data.</text>
</comment>
<feature type="transmembrane region" description="Helical" evidence="9">
    <location>
        <begin position="322"/>
        <end position="343"/>
    </location>
</feature>
<evidence type="ECO:0000256" key="6">
    <source>
        <dbReference type="ARBA" id="ARBA00022989"/>
    </source>
</evidence>
<dbReference type="CDD" id="cd06550">
    <property type="entry name" value="TM_ABC_iron-siderophores_like"/>
    <property type="match status" value="1"/>
</dbReference>
<evidence type="ECO:0000313" key="11">
    <source>
        <dbReference type="Proteomes" id="UP001224412"/>
    </source>
</evidence>
<feature type="transmembrane region" description="Helical" evidence="9">
    <location>
        <begin position="49"/>
        <end position="71"/>
    </location>
</feature>
<feature type="region of interest" description="Disordered" evidence="8">
    <location>
        <begin position="1"/>
        <end position="36"/>
    </location>
</feature>
<feature type="transmembrane region" description="Helical" evidence="9">
    <location>
        <begin position="349"/>
        <end position="367"/>
    </location>
</feature>
<keyword evidence="4" id="KW-1003">Cell membrane</keyword>
<protein>
    <submittedName>
        <fullName evidence="10">Iron ABC transporter permease</fullName>
    </submittedName>
</protein>
<evidence type="ECO:0000256" key="5">
    <source>
        <dbReference type="ARBA" id="ARBA00022692"/>
    </source>
</evidence>
<dbReference type="GO" id="GO:0022857">
    <property type="term" value="F:transmembrane transporter activity"/>
    <property type="evidence" value="ECO:0007669"/>
    <property type="project" value="InterPro"/>
</dbReference>
<evidence type="ECO:0000256" key="2">
    <source>
        <dbReference type="ARBA" id="ARBA00007935"/>
    </source>
</evidence>
<feature type="transmembrane region" description="Helical" evidence="9">
    <location>
        <begin position="186"/>
        <end position="212"/>
    </location>
</feature>
<reference evidence="10" key="1">
    <citation type="submission" date="2023-05" db="EMBL/GenBank/DDBJ databases">
        <title>Metabolic capabilities are highly conserved among human nasal-associated Corynebacterium species in pangenomic analyses.</title>
        <authorList>
            <person name="Tran T.H."/>
            <person name="Roberts A.Q."/>
            <person name="Escapa I.F."/>
            <person name="Gao W."/>
            <person name="Conlan S."/>
            <person name="Kong H."/>
            <person name="Segre J.A."/>
            <person name="Kelly M.S."/>
            <person name="Lemon K.P."/>
        </authorList>
    </citation>
    <scope>NUCLEOTIDE SEQUENCE</scope>
    <source>
        <strain evidence="10">KPL2773</strain>
    </source>
</reference>
<feature type="transmembrane region" description="Helical" evidence="9">
    <location>
        <begin position="290"/>
        <end position="310"/>
    </location>
</feature>
<dbReference type="InterPro" id="IPR037294">
    <property type="entry name" value="ABC_BtuC-like"/>
</dbReference>
<evidence type="ECO:0000256" key="9">
    <source>
        <dbReference type="SAM" id="Phobius"/>
    </source>
</evidence>
<comment type="similarity">
    <text evidence="2">Belongs to the binding-protein-dependent transport system permease family. FecCD subfamily.</text>
</comment>
<evidence type="ECO:0000313" key="10">
    <source>
        <dbReference type="EMBL" id="MDK4307148.1"/>
    </source>
</evidence>
<dbReference type="EMBL" id="JASNVH010000008">
    <property type="protein sequence ID" value="MDK4307148.1"/>
    <property type="molecule type" value="Genomic_DNA"/>
</dbReference>
<comment type="subcellular location">
    <subcellularLocation>
        <location evidence="1">Cell membrane</location>
        <topology evidence="1">Multi-pass membrane protein</topology>
    </subcellularLocation>
</comment>
<organism evidence="10 11">
    <name type="scientific">Corynebacterium pseudodiphtheriticum</name>
    <dbReference type="NCBI Taxonomy" id="37637"/>
    <lineage>
        <taxon>Bacteria</taxon>
        <taxon>Bacillati</taxon>
        <taxon>Actinomycetota</taxon>
        <taxon>Actinomycetes</taxon>
        <taxon>Mycobacteriales</taxon>
        <taxon>Corynebacteriaceae</taxon>
        <taxon>Corynebacterium</taxon>
    </lineage>
</organism>
<dbReference type="PANTHER" id="PTHR30472">
    <property type="entry name" value="FERRIC ENTEROBACTIN TRANSPORT SYSTEM PERMEASE PROTEIN"/>
    <property type="match status" value="1"/>
</dbReference>
<dbReference type="GO" id="GO:0005886">
    <property type="term" value="C:plasma membrane"/>
    <property type="evidence" value="ECO:0007669"/>
    <property type="project" value="UniProtKB-SubCell"/>
</dbReference>
<dbReference type="Proteomes" id="UP001224412">
    <property type="component" value="Unassembled WGS sequence"/>
</dbReference>
<dbReference type="RefSeq" id="WP_023018601.1">
    <property type="nucleotide sequence ID" value="NZ_CP100362.1"/>
</dbReference>
<dbReference type="GO" id="GO:0033214">
    <property type="term" value="P:siderophore-iron import into cell"/>
    <property type="evidence" value="ECO:0007669"/>
    <property type="project" value="TreeGrafter"/>
</dbReference>
<feature type="transmembrane region" description="Helical" evidence="9">
    <location>
        <begin position="158"/>
        <end position="179"/>
    </location>
</feature>
<feature type="transmembrane region" description="Helical" evidence="9">
    <location>
        <begin position="266"/>
        <end position="284"/>
    </location>
</feature>
<feature type="transmembrane region" description="Helical" evidence="9">
    <location>
        <begin position="232"/>
        <end position="254"/>
    </location>
</feature>